<proteinExistence type="predicted"/>
<gene>
    <name evidence="1" type="ORF">J8273_1976</name>
</gene>
<sequence>MLRFQPVERVWPDLIGGNILGTLDSSNELSPITFVTASPDYFVVVGRGGRLVALFSNNPAGDDAPIHEDDLRDAFSASYDDDTMLEVEGVSISAFVSRKVVHVDIIHSTIILHLSDRTIVCIKKHHAWSRLGSASYPDGADSFIIADTSSGTMAVHTSESTVFVSTASFHTYPHLDTPVRAVALSPAHKARLIPTRLGVVLVESTPNGAVFIIKSPNHVQLLNVPADQVHSVLVTEQGPRVLTKDGVVSRIRSYDAARDQPLKAEADRLLATRLDSIAVLDPLSRIPTDQIPNQTPLIVGDLMLCLTASNSLWAVFHIDTGVPLGEIAGFGSEGKEPARSWASVDGANGGVSCSAGTFAAAPRYDAISNSMGSFLKTRVDDETISSILLYLIDSSVDPADIPKLAPIAKAAFALAIVDHYGEHALVESLYEHYVEATQTLCACPPHVIPAPAFAVARTVRAIETRARSALGDSCQVDPDLLPPIMRPGSEVPRSRARPVLRERLLGVAEAVRADTADLRERLTAVMADYPSARLAMDAVIACTPLHFPIVASALATPAAWAGTIGPVAAVDIACAVLRRADPGSLVQFISLYQSAGCSPEPESEFNFWVSGVPEGVEAVTADEHTNTMLALLRDDPCSVDDLPVAGRAAAASTMFQRSGNTAFLSALSFGQQVKALKRES</sequence>
<evidence type="ECO:0000313" key="1">
    <source>
        <dbReference type="EMBL" id="KAG9396922.1"/>
    </source>
</evidence>
<reference evidence="1" key="1">
    <citation type="submission" date="2021-05" db="EMBL/GenBank/DDBJ databases">
        <title>A free-living protist that lacks canonical eukaryotic 1 DNA replication and segregation systems.</title>
        <authorList>
            <person name="Salas-Leiva D.E."/>
            <person name="Tromer E.C."/>
            <person name="Curtis B.A."/>
            <person name="Jerlstrom-Hultqvist J."/>
            <person name="Kolisko M."/>
            <person name="Yi Z."/>
            <person name="Salas-Leiva J.S."/>
            <person name="Gallot-Lavallee L."/>
            <person name="Kops G.J.P.L."/>
            <person name="Archibald J.M."/>
            <person name="Simpson A.G.B."/>
            <person name="Roger A.J."/>
        </authorList>
    </citation>
    <scope>NUCLEOTIDE SEQUENCE</scope>
    <source>
        <strain evidence="1">BICM</strain>
    </source>
</reference>
<name>A0A8J6E6C0_9EUKA</name>
<organism evidence="1 2">
    <name type="scientific">Carpediemonas membranifera</name>
    <dbReference type="NCBI Taxonomy" id="201153"/>
    <lineage>
        <taxon>Eukaryota</taxon>
        <taxon>Metamonada</taxon>
        <taxon>Carpediemonas-like organisms</taxon>
        <taxon>Carpediemonas</taxon>
    </lineage>
</organism>
<protein>
    <submittedName>
        <fullName evidence="1">Uncharacterized protein</fullName>
    </submittedName>
</protein>
<keyword evidence="2" id="KW-1185">Reference proteome</keyword>
<accession>A0A8J6E6C0</accession>
<dbReference type="Proteomes" id="UP000717585">
    <property type="component" value="Unassembled WGS sequence"/>
</dbReference>
<comment type="caution">
    <text evidence="1">The sequence shown here is derived from an EMBL/GenBank/DDBJ whole genome shotgun (WGS) entry which is preliminary data.</text>
</comment>
<dbReference type="EMBL" id="JAHDYR010000005">
    <property type="protein sequence ID" value="KAG9396922.1"/>
    <property type="molecule type" value="Genomic_DNA"/>
</dbReference>
<dbReference type="AlphaFoldDB" id="A0A8J6E6C0"/>
<evidence type="ECO:0000313" key="2">
    <source>
        <dbReference type="Proteomes" id="UP000717585"/>
    </source>
</evidence>